<feature type="region of interest" description="Disordered" evidence="1">
    <location>
        <begin position="1"/>
        <end position="23"/>
    </location>
</feature>
<protein>
    <submittedName>
        <fullName evidence="3">Uncharacterized protein</fullName>
    </submittedName>
</protein>
<name>A0A2Z2H6A1_9GAMM</name>
<feature type="transmembrane region" description="Helical" evidence="2">
    <location>
        <begin position="86"/>
        <end position="112"/>
    </location>
</feature>
<dbReference type="EMBL" id="CP021323">
    <property type="protein sequence ID" value="ARS52884.1"/>
    <property type="molecule type" value="Genomic_DNA"/>
</dbReference>
<dbReference type="Proteomes" id="UP000250025">
    <property type="component" value="Chromosome"/>
</dbReference>
<dbReference type="AlphaFoldDB" id="A0A2Z2H6A1"/>
<evidence type="ECO:0000256" key="2">
    <source>
        <dbReference type="SAM" id="Phobius"/>
    </source>
</evidence>
<keyword evidence="2" id="KW-0472">Membrane</keyword>
<proteinExistence type="predicted"/>
<feature type="transmembrane region" description="Helical" evidence="2">
    <location>
        <begin position="36"/>
        <end position="54"/>
    </location>
</feature>
<feature type="transmembrane region" description="Helical" evidence="2">
    <location>
        <begin position="61"/>
        <end position="80"/>
    </location>
</feature>
<keyword evidence="2" id="KW-1133">Transmembrane helix</keyword>
<sequence length="154" mass="16083">MIVKGSDGSMARKGSTGSDAMSDINTVSPSKALRPAPVALTWGVLVVAWGAFLLPQAGTGLLVGWPLNLVAFCLAIVIMVRGRTVAGILAMAASLVVSPLIYLFGLLVLLLATSFSDVDIDIQESGPVYEHHAPAPVETPSLQMTARSLGQREI</sequence>
<accession>A0A2Z2H6A1</accession>
<reference evidence="3 4" key="1">
    <citation type="journal article" date="2017" name="Int. J. Syst. Evol. Microbiol.">
        <title>Kushneria konosiri sp. nov., isolated from the Korean salt-fermented seafood Daemi-jeot.</title>
        <authorList>
            <person name="Yun J.H."/>
            <person name="Park S.K."/>
            <person name="Lee J.Y."/>
            <person name="Jung M.J."/>
            <person name="Bae J.W."/>
        </authorList>
    </citation>
    <scope>NUCLEOTIDE SEQUENCE [LARGE SCALE GENOMIC DNA]</scope>
    <source>
        <strain evidence="3 4">X49</strain>
    </source>
</reference>
<gene>
    <name evidence="3" type="ORF">B9G99_08320</name>
</gene>
<evidence type="ECO:0000256" key="1">
    <source>
        <dbReference type="SAM" id="MobiDB-lite"/>
    </source>
</evidence>
<evidence type="ECO:0000313" key="3">
    <source>
        <dbReference type="EMBL" id="ARS52884.1"/>
    </source>
</evidence>
<keyword evidence="2" id="KW-0812">Transmembrane</keyword>
<organism evidence="3 4">
    <name type="scientific">Kushneria konosiri</name>
    <dbReference type="NCBI Taxonomy" id="698828"/>
    <lineage>
        <taxon>Bacteria</taxon>
        <taxon>Pseudomonadati</taxon>
        <taxon>Pseudomonadota</taxon>
        <taxon>Gammaproteobacteria</taxon>
        <taxon>Oceanospirillales</taxon>
        <taxon>Halomonadaceae</taxon>
        <taxon>Kushneria</taxon>
    </lineage>
</organism>
<dbReference type="KEGG" id="kus:B9G99_08320"/>
<keyword evidence="4" id="KW-1185">Reference proteome</keyword>
<evidence type="ECO:0000313" key="4">
    <source>
        <dbReference type="Proteomes" id="UP000250025"/>
    </source>
</evidence>